<reference evidence="1 2" key="1">
    <citation type="journal article" date="2016" name="Sci. Rep.">
        <title>The genome sequence of the outbreeding globe artichoke constructed de novo incorporating a phase-aware low-pass sequencing strategy of F1 progeny.</title>
        <authorList>
            <person name="Scaglione D."/>
            <person name="Reyes-Chin-Wo S."/>
            <person name="Acquadro A."/>
            <person name="Froenicke L."/>
            <person name="Portis E."/>
            <person name="Beitel C."/>
            <person name="Tirone M."/>
            <person name="Mauro R."/>
            <person name="Lo Monaco A."/>
            <person name="Mauromicale G."/>
            <person name="Faccioli P."/>
            <person name="Cattivelli L."/>
            <person name="Rieseberg L."/>
            <person name="Michelmore R."/>
            <person name="Lanteri S."/>
        </authorList>
    </citation>
    <scope>NUCLEOTIDE SEQUENCE [LARGE SCALE GENOMIC DNA]</scope>
    <source>
        <strain evidence="1">2C</strain>
    </source>
</reference>
<dbReference type="Proteomes" id="UP000243975">
    <property type="component" value="Unassembled WGS sequence"/>
</dbReference>
<comment type="caution">
    <text evidence="1">The sequence shown here is derived from an EMBL/GenBank/DDBJ whole genome shotgun (WGS) entry which is preliminary data.</text>
</comment>
<feature type="non-terminal residue" evidence="1">
    <location>
        <position position="233"/>
    </location>
</feature>
<protein>
    <submittedName>
        <fullName evidence="1">Glutamate dehydrogenase, NAD-specific</fullName>
    </submittedName>
</protein>
<proteinExistence type="predicted"/>
<dbReference type="Gramene" id="KVH94897">
    <property type="protein sequence ID" value="KVH94897"/>
    <property type="gene ID" value="Ccrd_003041"/>
</dbReference>
<gene>
    <name evidence="1" type="ORF">Ccrd_003041</name>
</gene>
<keyword evidence="2" id="KW-1185">Reference proteome</keyword>
<name>A0A124SCU6_CYNCS</name>
<evidence type="ECO:0000313" key="1">
    <source>
        <dbReference type="EMBL" id="KVH94897.1"/>
    </source>
</evidence>
<dbReference type="InterPro" id="IPR019651">
    <property type="entry name" value="Glutamate_DH_NAD-spec"/>
</dbReference>
<sequence>MATKKNINSIDQSKTHGIANIQEKLTDPITGIGVFRGIRTSITPTLICVPTITAAPYATASSGFTLLHNSLPSKNSCNICWTLGILVEPPTRITSFTHDFSIFASFKQVSRVLMQLSNEPIFSSSNLARLNFMEKSIPSCKQSSSIENPFCFLTRKSQPPHSSLVPVQVLIPSLFEFANTVIHHAAIKILASQMSVTSNSFHLKSTLFRDCQQRDIKSATTQIKDDHIHLANN</sequence>
<organism evidence="1 2">
    <name type="scientific">Cynara cardunculus var. scolymus</name>
    <name type="common">Globe artichoke</name>
    <name type="synonym">Cynara scolymus</name>
    <dbReference type="NCBI Taxonomy" id="59895"/>
    <lineage>
        <taxon>Eukaryota</taxon>
        <taxon>Viridiplantae</taxon>
        <taxon>Streptophyta</taxon>
        <taxon>Embryophyta</taxon>
        <taxon>Tracheophyta</taxon>
        <taxon>Spermatophyta</taxon>
        <taxon>Magnoliopsida</taxon>
        <taxon>eudicotyledons</taxon>
        <taxon>Gunneridae</taxon>
        <taxon>Pentapetalae</taxon>
        <taxon>asterids</taxon>
        <taxon>campanulids</taxon>
        <taxon>Asterales</taxon>
        <taxon>Asteraceae</taxon>
        <taxon>Carduoideae</taxon>
        <taxon>Cardueae</taxon>
        <taxon>Carduinae</taxon>
        <taxon>Cynara</taxon>
    </lineage>
</organism>
<evidence type="ECO:0000313" key="2">
    <source>
        <dbReference type="Proteomes" id="UP000243975"/>
    </source>
</evidence>
<dbReference type="EMBL" id="LEKV01004507">
    <property type="protein sequence ID" value="KVH94897.1"/>
    <property type="molecule type" value="Genomic_DNA"/>
</dbReference>
<accession>A0A124SCU6</accession>
<dbReference type="Pfam" id="PF10712">
    <property type="entry name" value="NAD-GH"/>
    <property type="match status" value="1"/>
</dbReference>
<dbReference type="AlphaFoldDB" id="A0A124SCU6"/>